<sequence>MRAELHRFLRQLRLTDDSGQLLAGPVTDLRIQEVDDDASIHDWQHVHNLIIPGDVLSLDDVRARTGRNRMEVAHLGDVLIGCTTVRPPTEDNGATATVIARVLPEHRRRGLGTRLYERALGQARALDAQVIETVVLASNQDGLRFAGRHGFVELERYLLRDGDTVPWIDLRLA</sequence>
<dbReference type="CDD" id="cd04301">
    <property type="entry name" value="NAT_SF"/>
    <property type="match status" value="1"/>
</dbReference>
<proteinExistence type="predicted"/>
<dbReference type="Pfam" id="PF00583">
    <property type="entry name" value="Acetyltransf_1"/>
    <property type="match status" value="1"/>
</dbReference>
<protein>
    <submittedName>
        <fullName evidence="4">Putative acetyltransferase</fullName>
    </submittedName>
</protein>
<dbReference type="InterPro" id="IPR050832">
    <property type="entry name" value="Bact_Acetyltransf"/>
</dbReference>
<dbReference type="PROSITE" id="PS51186">
    <property type="entry name" value="GNAT"/>
    <property type="match status" value="1"/>
</dbReference>
<keyword evidence="2" id="KW-0012">Acyltransferase</keyword>
<dbReference type="Gene3D" id="3.40.630.30">
    <property type="match status" value="1"/>
</dbReference>
<feature type="domain" description="N-acetyltransferase" evidence="3">
    <location>
        <begin position="29"/>
        <end position="173"/>
    </location>
</feature>
<dbReference type="InterPro" id="IPR016181">
    <property type="entry name" value="Acyl_CoA_acyltransferase"/>
</dbReference>
<keyword evidence="1 4" id="KW-0808">Transferase</keyword>
<reference evidence="4" key="2">
    <citation type="journal article" date="2009" name="Microbiology">
        <title>polR, a pathway-specific transcriptional regulatory gene, positively controls polyoxin biosynthesis in Streptomyces cacaoi subsp. asoensis.</title>
        <authorList>
            <person name="Li R."/>
            <person name="Xie Z."/>
            <person name="Tian Y."/>
            <person name="Yang H."/>
            <person name="Chen W."/>
            <person name="You D."/>
            <person name="Liu G."/>
            <person name="Deng Z."/>
            <person name="Tan H."/>
        </authorList>
    </citation>
    <scope>NUCLEOTIDE SEQUENCE</scope>
</reference>
<evidence type="ECO:0000313" key="4">
    <source>
        <dbReference type="EMBL" id="ABX24477.1"/>
    </source>
</evidence>
<dbReference type="SUPFAM" id="SSF55729">
    <property type="entry name" value="Acyl-CoA N-acyltransferases (Nat)"/>
    <property type="match status" value="1"/>
</dbReference>
<evidence type="ECO:0000256" key="2">
    <source>
        <dbReference type="ARBA" id="ARBA00023315"/>
    </source>
</evidence>
<dbReference type="InterPro" id="IPR000182">
    <property type="entry name" value="GNAT_dom"/>
</dbReference>
<evidence type="ECO:0000259" key="3">
    <source>
        <dbReference type="PROSITE" id="PS51186"/>
    </source>
</evidence>
<evidence type="ECO:0000256" key="1">
    <source>
        <dbReference type="ARBA" id="ARBA00022679"/>
    </source>
</evidence>
<accession>C1IC12</accession>
<dbReference type="PANTHER" id="PTHR43877">
    <property type="entry name" value="AMINOALKYLPHOSPHONATE N-ACETYLTRANSFERASE-RELATED-RELATED"/>
    <property type="match status" value="1"/>
</dbReference>
<organism evidence="4">
    <name type="scientific">Streptomyces asoensis</name>
    <dbReference type="NCBI Taxonomy" id="249586"/>
    <lineage>
        <taxon>Bacteria</taxon>
        <taxon>Bacillati</taxon>
        <taxon>Actinomycetota</taxon>
        <taxon>Actinomycetes</taxon>
        <taxon>Kitasatosporales</taxon>
        <taxon>Streptomycetaceae</taxon>
        <taxon>Streptomyces</taxon>
    </lineage>
</organism>
<name>C1IC12_9ACTN</name>
<dbReference type="EMBL" id="EU158805">
    <property type="protein sequence ID" value="ABX24477.1"/>
    <property type="molecule type" value="Genomic_DNA"/>
</dbReference>
<dbReference type="GO" id="GO:0016747">
    <property type="term" value="F:acyltransferase activity, transferring groups other than amino-acyl groups"/>
    <property type="evidence" value="ECO:0007669"/>
    <property type="project" value="InterPro"/>
</dbReference>
<dbReference type="AlphaFoldDB" id="C1IC12"/>
<reference evidence="4" key="1">
    <citation type="journal article" date="2009" name="J. Biol. Chem.">
        <title>Characterization of the polyoxin biosynthetic gene cluster from Streptomyces cacaoi and engineered production of polyoxin H.</title>
        <authorList>
            <person name="Chen W."/>
            <person name="Huang T."/>
            <person name="He X."/>
            <person name="Meng Q."/>
            <person name="You D."/>
            <person name="Bai L."/>
            <person name="Li J."/>
            <person name="Wu M."/>
            <person name="Li R."/>
            <person name="Xie Z."/>
            <person name="Zhou H."/>
            <person name="Zhou X."/>
            <person name="Tan H."/>
            <person name="Deng Z."/>
        </authorList>
    </citation>
    <scope>NUCLEOTIDE SEQUENCE</scope>
</reference>